<dbReference type="NCBIfam" id="NF001808">
    <property type="entry name" value="PRK00522.1"/>
    <property type="match status" value="1"/>
</dbReference>
<evidence type="ECO:0000259" key="3">
    <source>
        <dbReference type="PROSITE" id="PS51352"/>
    </source>
</evidence>
<keyword evidence="1" id="KW-1015">Disulfide bond</keyword>
<keyword evidence="2" id="KW-0676">Redox-active center</keyword>
<feature type="domain" description="Thioredoxin" evidence="3">
    <location>
        <begin position="18"/>
        <end position="167"/>
    </location>
</feature>
<protein>
    <submittedName>
        <fullName evidence="4">Putative thiol peroxidase</fullName>
        <ecNumber evidence="4">1.11.1.-</ecNumber>
    </submittedName>
</protein>
<dbReference type="PROSITE" id="PS51352">
    <property type="entry name" value="THIOREDOXIN_2"/>
    <property type="match status" value="1"/>
</dbReference>
<sequence>MHSITYEGTTYQTYGELPSVGSRAPDVSLVNTDLQDVSLANFTGIRKVFNIFPSIDTPVCAKSVIVFNKLAQDHDDVAMLMVSYDLPFAHARFHAEHSLENVIGLSAIRHAGFGENYGVQIIEGPLAGMFSRAVIVLDENNTFVHREQIPDLGDEPDYIAAFQALGITVDPLDLEI</sequence>
<dbReference type="SUPFAM" id="SSF52833">
    <property type="entry name" value="Thioredoxin-like"/>
    <property type="match status" value="1"/>
</dbReference>
<evidence type="ECO:0000313" key="4">
    <source>
        <dbReference type="EMBL" id="VUX56135.1"/>
    </source>
</evidence>
<dbReference type="EMBL" id="LR633967">
    <property type="protein sequence ID" value="VUX56135.1"/>
    <property type="molecule type" value="Genomic_DNA"/>
</dbReference>
<gene>
    <name evidence="4" type="primary">tpx</name>
    <name evidence="4" type="ORF">JTBM06_V1_320004</name>
</gene>
<dbReference type="AlphaFoldDB" id="A0A7D9D2C5"/>
<dbReference type="InterPro" id="IPR036249">
    <property type="entry name" value="Thioredoxin-like_sf"/>
</dbReference>
<dbReference type="Pfam" id="PF08534">
    <property type="entry name" value="Redoxin"/>
    <property type="match status" value="1"/>
</dbReference>
<keyword evidence="4" id="KW-0575">Peroxidase</keyword>
<dbReference type="PANTHER" id="PTHR43110:SF1">
    <property type="entry name" value="THIOL PEROXIDASE"/>
    <property type="match status" value="1"/>
</dbReference>
<proteinExistence type="predicted"/>
<dbReference type="InterPro" id="IPR002065">
    <property type="entry name" value="TPX"/>
</dbReference>
<accession>A0A7D9D2C5</accession>
<dbReference type="Gene3D" id="3.40.30.10">
    <property type="entry name" value="Glutaredoxin"/>
    <property type="match status" value="1"/>
</dbReference>
<dbReference type="PANTHER" id="PTHR43110">
    <property type="entry name" value="THIOL PEROXIDASE"/>
    <property type="match status" value="1"/>
</dbReference>
<reference evidence="4" key="1">
    <citation type="submission" date="2019-07" db="EMBL/GenBank/DDBJ databases">
        <authorList>
            <person name="Weber M."/>
            <person name="Kostadinov I."/>
            <person name="Kostadinov D I."/>
        </authorList>
    </citation>
    <scope>NUCLEOTIDE SEQUENCE</scope>
    <source>
        <strain evidence="4">Gfbio:sag-sample-m06:053724c1-46a9-4a36-b237-ea2bf867836b</strain>
    </source>
</reference>
<dbReference type="InterPro" id="IPR050455">
    <property type="entry name" value="Tpx_Peroxidase_subfamily"/>
</dbReference>
<evidence type="ECO:0000256" key="1">
    <source>
        <dbReference type="ARBA" id="ARBA00023157"/>
    </source>
</evidence>
<name>A0A7D9D2C5_9GAMM</name>
<organism evidence="4">
    <name type="scientific">uncultured Woeseiaceae bacterium</name>
    <dbReference type="NCBI Taxonomy" id="1983305"/>
    <lineage>
        <taxon>Bacteria</taxon>
        <taxon>Pseudomonadati</taxon>
        <taxon>Pseudomonadota</taxon>
        <taxon>Gammaproteobacteria</taxon>
        <taxon>Woeseiales</taxon>
        <taxon>Woeseiaceae</taxon>
        <taxon>environmental samples</taxon>
    </lineage>
</organism>
<dbReference type="GO" id="GO:0008379">
    <property type="term" value="F:thioredoxin peroxidase activity"/>
    <property type="evidence" value="ECO:0007669"/>
    <property type="project" value="InterPro"/>
</dbReference>
<dbReference type="InterPro" id="IPR013766">
    <property type="entry name" value="Thioredoxin_domain"/>
</dbReference>
<evidence type="ECO:0000256" key="2">
    <source>
        <dbReference type="ARBA" id="ARBA00023284"/>
    </source>
</evidence>
<keyword evidence="4" id="KW-0560">Oxidoreductase</keyword>
<dbReference type="InterPro" id="IPR013740">
    <property type="entry name" value="Redoxin"/>
</dbReference>
<dbReference type="CDD" id="cd03014">
    <property type="entry name" value="PRX_Atyp2cys"/>
    <property type="match status" value="1"/>
</dbReference>
<dbReference type="EC" id="1.11.1.-" evidence="4"/>